<keyword evidence="3" id="KW-1185">Reference proteome</keyword>
<dbReference type="InterPro" id="IPR007845">
    <property type="entry name" value="HemS/ChuX_dom"/>
</dbReference>
<organism evidence="2 3">
    <name type="scientific">Hoeflea halophila</name>
    <dbReference type="NCBI Taxonomy" id="714899"/>
    <lineage>
        <taxon>Bacteria</taxon>
        <taxon>Pseudomonadati</taxon>
        <taxon>Pseudomonadota</taxon>
        <taxon>Alphaproteobacteria</taxon>
        <taxon>Hyphomicrobiales</taxon>
        <taxon>Rhizobiaceae</taxon>
        <taxon>Hoeflea</taxon>
    </lineage>
</organism>
<dbReference type="RefSeq" id="WP_097109321.1">
    <property type="nucleotide sequence ID" value="NZ_OCPC01000006.1"/>
</dbReference>
<dbReference type="Gene3D" id="3.40.1570.10">
    <property type="entry name" value="HemS/ChuS/ChuX like domains"/>
    <property type="match status" value="2"/>
</dbReference>
<accession>A0A286IGU2</accession>
<dbReference type="EMBL" id="OCPC01000006">
    <property type="protein sequence ID" value="SOE18866.1"/>
    <property type="molecule type" value="Genomic_DNA"/>
</dbReference>
<dbReference type="InterPro" id="IPR053733">
    <property type="entry name" value="Heme_Transport_Util_sf"/>
</dbReference>
<dbReference type="Pfam" id="PF05171">
    <property type="entry name" value="HemS"/>
    <property type="match status" value="2"/>
</dbReference>
<evidence type="ECO:0000313" key="2">
    <source>
        <dbReference type="EMBL" id="SOE18866.1"/>
    </source>
</evidence>
<reference evidence="3" key="1">
    <citation type="submission" date="2017-08" db="EMBL/GenBank/DDBJ databases">
        <authorList>
            <person name="Varghese N."/>
            <person name="Submissions S."/>
        </authorList>
    </citation>
    <scope>NUCLEOTIDE SEQUENCE [LARGE SCALE GENOMIC DNA]</scope>
    <source>
        <strain evidence="3">KCTC 23107</strain>
    </source>
</reference>
<dbReference type="CDD" id="cd16831">
    <property type="entry name" value="HemS-like_C"/>
    <property type="match status" value="1"/>
</dbReference>
<dbReference type="GO" id="GO:0006826">
    <property type="term" value="P:iron ion transport"/>
    <property type="evidence" value="ECO:0007669"/>
    <property type="project" value="InterPro"/>
</dbReference>
<feature type="domain" description="Haemin-degrading HemS/ChuX" evidence="1">
    <location>
        <begin position="209"/>
        <end position="343"/>
    </location>
</feature>
<dbReference type="Proteomes" id="UP000219465">
    <property type="component" value="Unassembled WGS sequence"/>
</dbReference>
<name>A0A286IGU2_9HYPH</name>
<evidence type="ECO:0000313" key="3">
    <source>
        <dbReference type="Proteomes" id="UP000219465"/>
    </source>
</evidence>
<evidence type="ECO:0000259" key="1">
    <source>
        <dbReference type="Pfam" id="PF05171"/>
    </source>
</evidence>
<dbReference type="AlphaFoldDB" id="A0A286IGU2"/>
<feature type="domain" description="Haemin-degrading HemS/ChuX" evidence="1">
    <location>
        <begin position="31"/>
        <end position="157"/>
    </location>
</feature>
<dbReference type="SUPFAM" id="SSF144064">
    <property type="entry name" value="Heme iron utilization protein-like"/>
    <property type="match status" value="1"/>
</dbReference>
<dbReference type="CDD" id="cd16830">
    <property type="entry name" value="HemS-like_N"/>
    <property type="match status" value="1"/>
</dbReference>
<dbReference type="OrthoDB" id="316630at2"/>
<sequence>MNSTKPDAAAIKNVRRDNPKMRERDLANQLGISEAEFLDAFVGDHVERIEPLIDVFFPMLKDAGVVMALSRNANAVHEKTGVYENYSAGKHASMVLGQDIDLRIFPKHWQHAYHVTNPMGDGSTLQSFQFFDARGDAVHKVFTRDATDVETWNLIRQRLQKDTLGPAFKEATACKPAAQPSAEVLAALRESWAKMEDTHQFLSMLRKSKISRHDAIRLVGEDYAQPLSSEAADLLFEQLAAQGVPIMAFVRNPGILQIHSGPVRNIKQVGPWLNVLDSGFHLHLRKDRFAAIWLVRKPTSSGDIHSIEIFDDNDDQIILINGDRRGGDLSDSVAQWDALVQALPRAESAPVMEPAQ</sequence>
<proteinExistence type="predicted"/>
<protein>
    <submittedName>
        <fullName evidence="2">Putative hemin transport protein</fullName>
    </submittedName>
</protein>
<gene>
    <name evidence="2" type="ORF">SAMN05877838_3811</name>
</gene>